<comment type="caution">
    <text evidence="2">The sequence shown here is derived from an EMBL/GenBank/DDBJ whole genome shotgun (WGS) entry which is preliminary data.</text>
</comment>
<evidence type="ECO:0000256" key="1">
    <source>
        <dbReference type="SAM" id="Phobius"/>
    </source>
</evidence>
<keyword evidence="1" id="KW-0812">Transmembrane</keyword>
<keyword evidence="1" id="KW-1133">Transmembrane helix</keyword>
<accession>A0A833LY35</accession>
<dbReference type="AlphaFoldDB" id="A0A833LY35"/>
<evidence type="ECO:0000313" key="3">
    <source>
        <dbReference type="Proteomes" id="UP000460298"/>
    </source>
</evidence>
<reference evidence="2 3" key="1">
    <citation type="submission" date="2019-10" db="EMBL/GenBank/DDBJ databases">
        <title>Extracellular Electron Transfer in a Candidatus Methanoperedens spp. Enrichment Culture.</title>
        <authorList>
            <person name="Berger S."/>
            <person name="Rangel Shaw D."/>
            <person name="Berben T."/>
            <person name="In 'T Zandt M."/>
            <person name="Frank J."/>
            <person name="Reimann J."/>
            <person name="Jetten M.S.M."/>
            <person name="Welte C.U."/>
        </authorList>
    </citation>
    <scope>NUCLEOTIDE SEQUENCE [LARGE SCALE GENOMIC DNA]</scope>
    <source>
        <strain evidence="2">SB12</strain>
    </source>
</reference>
<name>A0A833LY35_9LEPT</name>
<feature type="transmembrane region" description="Helical" evidence="1">
    <location>
        <begin position="63"/>
        <end position="85"/>
    </location>
</feature>
<sequence length="115" mass="12717">MSLTALFIAGFLLVVILAGAYWINARYKLALTSVQEKQGGVISYYRGRLDEVFRGQGRSAEHIVCLIHYILVHLFTPFCLAAFLLHTDGNFLVAVGGILASLHLVQRVYPAEPVL</sequence>
<evidence type="ECO:0000313" key="2">
    <source>
        <dbReference type="EMBL" id="KAB2934060.1"/>
    </source>
</evidence>
<feature type="transmembrane region" description="Helical" evidence="1">
    <location>
        <begin position="6"/>
        <end position="23"/>
    </location>
</feature>
<organism evidence="2 3">
    <name type="scientific">Leptonema illini</name>
    <dbReference type="NCBI Taxonomy" id="183"/>
    <lineage>
        <taxon>Bacteria</taxon>
        <taxon>Pseudomonadati</taxon>
        <taxon>Spirochaetota</taxon>
        <taxon>Spirochaetia</taxon>
        <taxon>Leptospirales</taxon>
        <taxon>Leptospiraceae</taxon>
        <taxon>Leptonema</taxon>
    </lineage>
</organism>
<dbReference type="EMBL" id="WBUI01000004">
    <property type="protein sequence ID" value="KAB2934060.1"/>
    <property type="molecule type" value="Genomic_DNA"/>
</dbReference>
<dbReference type="Proteomes" id="UP000460298">
    <property type="component" value="Unassembled WGS sequence"/>
</dbReference>
<keyword evidence="1" id="KW-0472">Membrane</keyword>
<gene>
    <name evidence="2" type="ORF">F9K24_06245</name>
</gene>
<proteinExistence type="predicted"/>
<protein>
    <submittedName>
        <fullName evidence="2">Uncharacterized protein</fullName>
    </submittedName>
</protein>